<dbReference type="EMBL" id="JAAYEE010000220">
    <property type="protein sequence ID" value="NLW36191.1"/>
    <property type="molecule type" value="Genomic_DNA"/>
</dbReference>
<dbReference type="Pfam" id="PF00158">
    <property type="entry name" value="Sigma54_activat"/>
    <property type="match status" value="1"/>
</dbReference>
<dbReference type="InterPro" id="IPR027417">
    <property type="entry name" value="P-loop_NTPase"/>
</dbReference>
<dbReference type="InterPro" id="IPR003593">
    <property type="entry name" value="AAA+_ATPase"/>
</dbReference>
<evidence type="ECO:0000256" key="1">
    <source>
        <dbReference type="ARBA" id="ARBA00022741"/>
    </source>
</evidence>
<evidence type="ECO:0000259" key="3">
    <source>
        <dbReference type="PROSITE" id="PS50045"/>
    </source>
</evidence>
<accession>A0A971M6S5</accession>
<evidence type="ECO:0000313" key="5">
    <source>
        <dbReference type="Proteomes" id="UP000777265"/>
    </source>
</evidence>
<dbReference type="CDD" id="cd00156">
    <property type="entry name" value="REC"/>
    <property type="match status" value="1"/>
</dbReference>
<keyword evidence="2" id="KW-0067">ATP-binding</keyword>
<dbReference type="Proteomes" id="UP000777265">
    <property type="component" value="Unassembled WGS sequence"/>
</dbReference>
<dbReference type="SMART" id="SM00382">
    <property type="entry name" value="AAA"/>
    <property type="match status" value="1"/>
</dbReference>
<dbReference type="AlphaFoldDB" id="A0A971M6S5"/>
<dbReference type="CDD" id="cd00009">
    <property type="entry name" value="AAA"/>
    <property type="match status" value="1"/>
</dbReference>
<comment type="caution">
    <text evidence="4">The sequence shown here is derived from an EMBL/GenBank/DDBJ whole genome shotgun (WGS) entry which is preliminary data.</text>
</comment>
<dbReference type="FunFam" id="3.40.50.300:FF:000006">
    <property type="entry name" value="DNA-binding transcriptional regulator NtrC"/>
    <property type="match status" value="1"/>
</dbReference>
<dbReference type="InterPro" id="IPR058031">
    <property type="entry name" value="AAA_lid_NorR"/>
</dbReference>
<dbReference type="Gene3D" id="3.40.50.300">
    <property type="entry name" value="P-loop containing nucleotide triphosphate hydrolases"/>
    <property type="match status" value="1"/>
</dbReference>
<dbReference type="InterPro" id="IPR009057">
    <property type="entry name" value="Homeodomain-like_sf"/>
</dbReference>
<dbReference type="InterPro" id="IPR011006">
    <property type="entry name" value="CheY-like_superfamily"/>
</dbReference>
<evidence type="ECO:0000256" key="2">
    <source>
        <dbReference type="ARBA" id="ARBA00022840"/>
    </source>
</evidence>
<sequence length="474" mass="53037">MTSRHAKVFVLDMFHETGLTGSLQAVLESSAGSTIRLQREVWSFNEFQRGNGQFLDRISGFDPDVIFLVLDRLEGKQLRELMAIIFGALRQPAIVVSAGADPDQIIEILRLGATDFIVPPLKPNDVLPRLWRVLDQQRNKTPLALVLKKRLGLEQLVGESPAFLTEIQKIPLVARCDASVLITGETGTGKELCARAVHYLSPRSGQPFIPVSCGAIPSELVENELFGHVRGAFTGAHAPHPGLIREADGGTLFLDDIDCLPLQAQVKLLRFLQEREYKQLGSTKTNRADLRIVAATNINLENGVRDGRFRQDLFYRLNVIPVNLPALKDRKEDIPLLAYHFLAKYSRDFAKECRDFSPGAMAVLLAHGWSGNVRELENVVARAVVFSEGTTIRRGDIMLHSPPAVDSWAPYESFRTAKARVVEQFEREYIEGLLKTHRGNITRAAQAAEKNRRAFWELIRKHRIDMDAIKAGQP</sequence>
<reference evidence="4" key="2">
    <citation type="submission" date="2020-01" db="EMBL/GenBank/DDBJ databases">
        <authorList>
            <person name="Campanaro S."/>
        </authorList>
    </citation>
    <scope>NUCLEOTIDE SEQUENCE</scope>
    <source>
        <strain evidence="4">AS06rmzACSIP_7</strain>
    </source>
</reference>
<dbReference type="SUPFAM" id="SSF52540">
    <property type="entry name" value="P-loop containing nucleoside triphosphate hydrolases"/>
    <property type="match status" value="1"/>
</dbReference>
<dbReference type="Gene3D" id="3.40.50.2300">
    <property type="match status" value="1"/>
</dbReference>
<gene>
    <name evidence="4" type="ORF">GXY80_12050</name>
</gene>
<dbReference type="PANTHER" id="PTHR32071">
    <property type="entry name" value="TRANSCRIPTIONAL REGULATORY PROTEIN"/>
    <property type="match status" value="1"/>
</dbReference>
<dbReference type="GO" id="GO:0005524">
    <property type="term" value="F:ATP binding"/>
    <property type="evidence" value="ECO:0007669"/>
    <property type="project" value="UniProtKB-KW"/>
</dbReference>
<proteinExistence type="predicted"/>
<dbReference type="Gene3D" id="1.10.10.60">
    <property type="entry name" value="Homeodomain-like"/>
    <property type="match status" value="1"/>
</dbReference>
<dbReference type="PANTHER" id="PTHR32071:SF99">
    <property type="entry name" value="TRANSCRIPTIONAL REGULATORY PROTEIN"/>
    <property type="match status" value="1"/>
</dbReference>
<reference evidence="4" key="1">
    <citation type="journal article" date="2020" name="Biotechnol. Biofuels">
        <title>New insights from the biogas microbiome by comprehensive genome-resolved metagenomics of nearly 1600 species originating from multiple anaerobic digesters.</title>
        <authorList>
            <person name="Campanaro S."/>
            <person name="Treu L."/>
            <person name="Rodriguez-R L.M."/>
            <person name="Kovalovszki A."/>
            <person name="Ziels R.M."/>
            <person name="Maus I."/>
            <person name="Zhu X."/>
            <person name="Kougias P.G."/>
            <person name="Basile A."/>
            <person name="Luo G."/>
            <person name="Schluter A."/>
            <person name="Konstantinidis K.T."/>
            <person name="Angelidaki I."/>
        </authorList>
    </citation>
    <scope>NUCLEOTIDE SEQUENCE</scope>
    <source>
        <strain evidence="4">AS06rmzACSIP_7</strain>
    </source>
</reference>
<dbReference type="SUPFAM" id="SSF46689">
    <property type="entry name" value="Homeodomain-like"/>
    <property type="match status" value="1"/>
</dbReference>
<dbReference type="Pfam" id="PF25601">
    <property type="entry name" value="AAA_lid_14"/>
    <property type="match status" value="1"/>
</dbReference>
<dbReference type="InterPro" id="IPR002078">
    <property type="entry name" value="Sigma_54_int"/>
</dbReference>
<dbReference type="PROSITE" id="PS50045">
    <property type="entry name" value="SIGMA54_INTERACT_4"/>
    <property type="match status" value="1"/>
</dbReference>
<feature type="domain" description="Sigma-54 factor interaction" evidence="3">
    <location>
        <begin position="156"/>
        <end position="385"/>
    </location>
</feature>
<organism evidence="4 5">
    <name type="scientific">Syntrophorhabdus aromaticivorans</name>
    <dbReference type="NCBI Taxonomy" id="328301"/>
    <lineage>
        <taxon>Bacteria</taxon>
        <taxon>Pseudomonadati</taxon>
        <taxon>Thermodesulfobacteriota</taxon>
        <taxon>Syntrophorhabdia</taxon>
        <taxon>Syntrophorhabdales</taxon>
        <taxon>Syntrophorhabdaceae</taxon>
        <taxon>Syntrophorhabdus</taxon>
    </lineage>
</organism>
<evidence type="ECO:0000313" key="4">
    <source>
        <dbReference type="EMBL" id="NLW36191.1"/>
    </source>
</evidence>
<protein>
    <submittedName>
        <fullName evidence="4">Sigma-54-dependent Fis family transcriptional regulator</fullName>
    </submittedName>
</protein>
<dbReference type="SUPFAM" id="SSF52172">
    <property type="entry name" value="CheY-like"/>
    <property type="match status" value="1"/>
</dbReference>
<dbReference type="Gene3D" id="1.10.8.60">
    <property type="match status" value="1"/>
</dbReference>
<name>A0A971M6S5_9BACT</name>
<keyword evidence="1" id="KW-0547">Nucleotide-binding</keyword>
<dbReference type="GO" id="GO:0006355">
    <property type="term" value="P:regulation of DNA-templated transcription"/>
    <property type="evidence" value="ECO:0007669"/>
    <property type="project" value="InterPro"/>
</dbReference>